<accession>A0A7N0V2L4</accession>
<dbReference type="InterPro" id="IPR002401">
    <property type="entry name" value="Cyt_P450_E_grp-I"/>
</dbReference>
<dbReference type="OMA" id="THRSEEY"/>
<evidence type="ECO:0000256" key="6">
    <source>
        <dbReference type="PIRSR" id="PIRSR602401-1"/>
    </source>
</evidence>
<dbReference type="GO" id="GO:0020037">
    <property type="term" value="F:heme binding"/>
    <property type="evidence" value="ECO:0007669"/>
    <property type="project" value="InterPro"/>
</dbReference>
<keyword evidence="7" id="KW-0812">Transmembrane</keyword>
<feature type="transmembrane region" description="Helical" evidence="7">
    <location>
        <begin position="29"/>
        <end position="49"/>
    </location>
</feature>
<keyword evidence="5 6" id="KW-0408">Iron</keyword>
<dbReference type="GO" id="GO:0004497">
    <property type="term" value="F:monooxygenase activity"/>
    <property type="evidence" value="ECO:0007669"/>
    <property type="project" value="InterPro"/>
</dbReference>
<comment type="similarity">
    <text evidence="2">Belongs to the cytochrome P450 family.</text>
</comment>
<feature type="chain" id="PRO_5029601811" description="Cytochrome P450" evidence="8">
    <location>
        <begin position="20"/>
        <end position="533"/>
    </location>
</feature>
<sequence>MATLRYLSAVTFLLLGSYAAAPTSVRCAVTGLSVLALGALLALLALLYLKESAPRDGRRPPVAGSVFSMLIHFNHLYDYLVPFATKWKTFRFITPHRSEVFTADPVNVEYMLKTNFANYGKGEYHYGVMSDLLGDGIFAVDGEKWRHQRRLATLEFNTKVLRDFSTAVFLSNSVKLAANVLAAARGESVIDLQDVLLKSTLDSIFKVGFGADLNLLSGTDEFGTRFTKAFDDSNQITYSRYVDVFWKLKRFLNIGLEAELKKNIKIIDGFVYQLIRFKREQSKDAKHERGKEDILSRFLIESEKDPENMTDKYLRDITLNFIIAGRDTSANSLSWFFYMMCKHPQVQEKIISQVREATGANINDRRMPFGEFRERLTDQALERMHYLHAALTETMRLYPAVPLDGKAAEADDVLPDGLRIRKGDRLSYAPYVMGRMAYIWGGDAEEFHPERWLENGVFRPESPFKFATFQAGPRICVGKEFAYRQMKIIAATLLNFFQFKLADESREAKYRTMFTLHMDGGLPVRAYLRYAAS</sequence>
<dbReference type="Pfam" id="PF00067">
    <property type="entry name" value="p450"/>
    <property type="match status" value="1"/>
</dbReference>
<protein>
    <recommendedName>
        <fullName evidence="11">Cytochrome P450</fullName>
    </recommendedName>
</protein>
<evidence type="ECO:0008006" key="11">
    <source>
        <dbReference type="Google" id="ProtNLM"/>
    </source>
</evidence>
<feature type="binding site" description="axial binding residue" evidence="6">
    <location>
        <position position="476"/>
    </location>
    <ligand>
        <name>heme</name>
        <dbReference type="ChEBI" id="CHEBI:30413"/>
    </ligand>
    <ligandPart>
        <name>Fe</name>
        <dbReference type="ChEBI" id="CHEBI:18248"/>
    </ligandPart>
</feature>
<evidence type="ECO:0000256" key="5">
    <source>
        <dbReference type="ARBA" id="ARBA00023004"/>
    </source>
</evidence>
<keyword evidence="3 6" id="KW-0479">Metal-binding</keyword>
<dbReference type="SUPFAM" id="SSF48264">
    <property type="entry name" value="Cytochrome P450"/>
    <property type="match status" value="1"/>
</dbReference>
<dbReference type="PANTHER" id="PTHR24296">
    <property type="entry name" value="CYTOCHROME P450"/>
    <property type="match status" value="1"/>
</dbReference>
<dbReference type="AlphaFoldDB" id="A0A7N0V2L4"/>
<dbReference type="Proteomes" id="UP000594263">
    <property type="component" value="Unplaced"/>
</dbReference>
<evidence type="ECO:0000313" key="10">
    <source>
        <dbReference type="Proteomes" id="UP000594263"/>
    </source>
</evidence>
<keyword evidence="7" id="KW-0472">Membrane</keyword>
<dbReference type="CDD" id="cd11064">
    <property type="entry name" value="CYP86A"/>
    <property type="match status" value="1"/>
</dbReference>
<organism evidence="9 10">
    <name type="scientific">Kalanchoe fedtschenkoi</name>
    <name type="common">Lavender scallops</name>
    <name type="synonym">South American air plant</name>
    <dbReference type="NCBI Taxonomy" id="63787"/>
    <lineage>
        <taxon>Eukaryota</taxon>
        <taxon>Viridiplantae</taxon>
        <taxon>Streptophyta</taxon>
        <taxon>Embryophyta</taxon>
        <taxon>Tracheophyta</taxon>
        <taxon>Spermatophyta</taxon>
        <taxon>Magnoliopsida</taxon>
        <taxon>eudicotyledons</taxon>
        <taxon>Gunneridae</taxon>
        <taxon>Pentapetalae</taxon>
        <taxon>Saxifragales</taxon>
        <taxon>Crassulaceae</taxon>
        <taxon>Kalanchoe</taxon>
    </lineage>
</organism>
<evidence type="ECO:0000256" key="2">
    <source>
        <dbReference type="ARBA" id="ARBA00010617"/>
    </source>
</evidence>
<feature type="signal peptide" evidence="8">
    <location>
        <begin position="1"/>
        <end position="19"/>
    </location>
</feature>
<dbReference type="GO" id="GO:0016705">
    <property type="term" value="F:oxidoreductase activity, acting on paired donors, with incorporation or reduction of molecular oxygen"/>
    <property type="evidence" value="ECO:0007669"/>
    <property type="project" value="InterPro"/>
</dbReference>
<evidence type="ECO:0000256" key="4">
    <source>
        <dbReference type="ARBA" id="ARBA00023002"/>
    </source>
</evidence>
<keyword evidence="6" id="KW-0349">Heme</keyword>
<dbReference type="EnsemblPlants" id="Kaladp0095s0259.1.v1.1">
    <property type="protein sequence ID" value="Kaladp0095s0259.1.v1.1"/>
    <property type="gene ID" value="Kaladp0095s0259.v1.1"/>
</dbReference>
<reference evidence="9" key="1">
    <citation type="submission" date="2021-01" db="UniProtKB">
        <authorList>
            <consortium name="EnsemblPlants"/>
        </authorList>
    </citation>
    <scope>IDENTIFICATION</scope>
</reference>
<dbReference type="PRINTS" id="PR00385">
    <property type="entry name" value="P450"/>
</dbReference>
<evidence type="ECO:0000256" key="3">
    <source>
        <dbReference type="ARBA" id="ARBA00022723"/>
    </source>
</evidence>
<keyword evidence="10" id="KW-1185">Reference proteome</keyword>
<dbReference type="InterPro" id="IPR001128">
    <property type="entry name" value="Cyt_P450"/>
</dbReference>
<evidence type="ECO:0000256" key="7">
    <source>
        <dbReference type="SAM" id="Phobius"/>
    </source>
</evidence>
<comment type="cofactor">
    <cofactor evidence="1 6">
        <name>heme</name>
        <dbReference type="ChEBI" id="CHEBI:30413"/>
    </cofactor>
</comment>
<name>A0A7N0V2L4_KALFE</name>
<dbReference type="PRINTS" id="PR00463">
    <property type="entry name" value="EP450I"/>
</dbReference>
<dbReference type="GO" id="GO:0005506">
    <property type="term" value="F:iron ion binding"/>
    <property type="evidence" value="ECO:0007669"/>
    <property type="project" value="InterPro"/>
</dbReference>
<dbReference type="InterPro" id="IPR036396">
    <property type="entry name" value="Cyt_P450_sf"/>
</dbReference>
<dbReference type="Gramene" id="Kaladp0095s0259.1.v1.1">
    <property type="protein sequence ID" value="Kaladp0095s0259.1.v1.1"/>
    <property type="gene ID" value="Kaladp0095s0259.v1.1"/>
</dbReference>
<keyword evidence="8" id="KW-0732">Signal</keyword>
<evidence type="ECO:0000313" key="9">
    <source>
        <dbReference type="EnsemblPlants" id="Kaladp0095s0259.1.v1.1"/>
    </source>
</evidence>
<evidence type="ECO:0000256" key="1">
    <source>
        <dbReference type="ARBA" id="ARBA00001971"/>
    </source>
</evidence>
<evidence type="ECO:0000256" key="8">
    <source>
        <dbReference type="SAM" id="SignalP"/>
    </source>
</evidence>
<proteinExistence type="inferred from homology"/>
<keyword evidence="7" id="KW-1133">Transmembrane helix</keyword>
<dbReference type="Gene3D" id="1.10.630.10">
    <property type="entry name" value="Cytochrome P450"/>
    <property type="match status" value="1"/>
</dbReference>
<keyword evidence="4" id="KW-0560">Oxidoreductase</keyword>